<evidence type="ECO:0000313" key="8">
    <source>
        <dbReference type="EMBL" id="ABL00231.1"/>
    </source>
</evidence>
<feature type="transmembrane region" description="Helical" evidence="7">
    <location>
        <begin position="159"/>
        <end position="177"/>
    </location>
</feature>
<dbReference type="CDD" id="cd13149">
    <property type="entry name" value="MATE_like_2"/>
    <property type="match status" value="1"/>
</dbReference>
<dbReference type="NCBIfam" id="TIGR00797">
    <property type="entry name" value="matE"/>
    <property type="match status" value="1"/>
</dbReference>
<dbReference type="eggNOG" id="COG0534">
    <property type="taxonomic scope" value="Bacteria"/>
</dbReference>
<dbReference type="STRING" id="338966.Ppro_2626"/>
<feature type="transmembrane region" description="Helical" evidence="7">
    <location>
        <begin position="68"/>
        <end position="86"/>
    </location>
</feature>
<evidence type="ECO:0000256" key="6">
    <source>
        <dbReference type="ARBA" id="ARBA00023136"/>
    </source>
</evidence>
<comment type="subcellular location">
    <subcellularLocation>
        <location evidence="1">Cell membrane</location>
        <topology evidence="1">Multi-pass membrane protein</topology>
    </subcellularLocation>
</comment>
<evidence type="ECO:0000256" key="2">
    <source>
        <dbReference type="ARBA" id="ARBA00022448"/>
    </source>
</evidence>
<dbReference type="PIRSF" id="PIRSF006603">
    <property type="entry name" value="DinF"/>
    <property type="match status" value="1"/>
</dbReference>
<feature type="transmembrane region" description="Helical" evidence="7">
    <location>
        <begin position="439"/>
        <end position="458"/>
    </location>
</feature>
<evidence type="ECO:0000256" key="3">
    <source>
        <dbReference type="ARBA" id="ARBA00022475"/>
    </source>
</evidence>
<dbReference type="InterPro" id="IPR048279">
    <property type="entry name" value="MdtK-like"/>
</dbReference>
<dbReference type="Pfam" id="PF01554">
    <property type="entry name" value="MatE"/>
    <property type="match status" value="2"/>
</dbReference>
<reference evidence="8 9" key="1">
    <citation type="submission" date="2006-10" db="EMBL/GenBank/DDBJ databases">
        <title>Complete sequence of chromosome of Pelobacter propionicus DSM 2379.</title>
        <authorList>
            <consortium name="US DOE Joint Genome Institute"/>
            <person name="Copeland A."/>
            <person name="Lucas S."/>
            <person name="Lapidus A."/>
            <person name="Barry K."/>
            <person name="Detter J.C."/>
            <person name="Glavina del Rio T."/>
            <person name="Hammon N."/>
            <person name="Israni S."/>
            <person name="Dalin E."/>
            <person name="Tice H."/>
            <person name="Pitluck S."/>
            <person name="Saunders E."/>
            <person name="Brettin T."/>
            <person name="Bruce D."/>
            <person name="Han C."/>
            <person name="Tapia R."/>
            <person name="Schmutz J."/>
            <person name="Larimer F."/>
            <person name="Land M."/>
            <person name="Hauser L."/>
            <person name="Kyrpides N."/>
            <person name="Kim E."/>
            <person name="Lovley D."/>
            <person name="Richardson P."/>
        </authorList>
    </citation>
    <scope>NUCLEOTIDE SEQUENCE [LARGE SCALE GENOMIC DNA]</scope>
    <source>
        <strain evidence="9">DSM 2379 / NBRC 103807 / OttBd1</strain>
    </source>
</reference>
<feature type="transmembrane region" description="Helical" evidence="7">
    <location>
        <begin position="184"/>
        <end position="208"/>
    </location>
</feature>
<feature type="transmembrane region" description="Helical" evidence="7">
    <location>
        <begin position="116"/>
        <end position="139"/>
    </location>
</feature>
<dbReference type="PANTHER" id="PTHR43549:SF3">
    <property type="entry name" value="MULTIDRUG RESISTANCE PROTEIN YPNP-RELATED"/>
    <property type="match status" value="1"/>
</dbReference>
<feature type="transmembrane region" description="Helical" evidence="7">
    <location>
        <begin position="303"/>
        <end position="323"/>
    </location>
</feature>
<dbReference type="AlphaFoldDB" id="A1ASB0"/>
<keyword evidence="9" id="KW-1185">Reference proteome</keyword>
<gene>
    <name evidence="8" type="ordered locus">Ppro_2626</name>
</gene>
<keyword evidence="4 7" id="KW-0812">Transmembrane</keyword>
<evidence type="ECO:0000256" key="1">
    <source>
        <dbReference type="ARBA" id="ARBA00004651"/>
    </source>
</evidence>
<feature type="transmembrane region" description="Helical" evidence="7">
    <location>
        <begin position="214"/>
        <end position="237"/>
    </location>
</feature>
<accession>A1ASB0</accession>
<sequence>MPDSLFYRGQGDNLRLWAVRRTGVSKLVSEGVFTTIIKMAIPMLAGTFAMNMYNLTNAWFVAKLGTEALAAISFTFPVVMLLMFVTRGLSGGALTLVAHAIGAKDRAKAATLTTHALILAALFGALVCGLGLVTVSPLFSRLGASGQVLEMTVRYMNLWYLGAAVMTLQIVAADIIISTGNTRAVSCLMVGSTLVNVFLDMGLIFGKFGMPNMGIAGAALATIISQLLALAAALYILASRMGLVDPSHLAPGALFSSWSRILAFGVPGALGMILTPISSAVITRLAAGYGNSAVAAMGVASRIEMFAFMIPMTVGMSLIPFVAQNFGAGRIDRIRTARHGTMTFAVLYGVFIGLVFILFAPAMAGLFSTEQAVVDVLCSYIYITCMGYGMLEVHRYAGFIVTGAHYPLQASLLNVIRVLVLLIPLSLAGSYLFQLRGIFFGRLATDMLAGMTGIWWSGRMLSRRRSA</sequence>
<dbReference type="Proteomes" id="UP000006732">
    <property type="component" value="Chromosome"/>
</dbReference>
<feature type="transmembrane region" description="Helical" evidence="7">
    <location>
        <begin position="372"/>
        <end position="391"/>
    </location>
</feature>
<dbReference type="KEGG" id="ppd:Ppro_2626"/>
<dbReference type="OrthoDB" id="9805232at2"/>
<dbReference type="PANTHER" id="PTHR43549">
    <property type="entry name" value="MULTIDRUG RESISTANCE PROTEIN YPNP-RELATED"/>
    <property type="match status" value="1"/>
</dbReference>
<keyword evidence="6 7" id="KW-0472">Membrane</keyword>
<dbReference type="GO" id="GO:0015297">
    <property type="term" value="F:antiporter activity"/>
    <property type="evidence" value="ECO:0007669"/>
    <property type="project" value="InterPro"/>
</dbReference>
<dbReference type="EMBL" id="CP000482">
    <property type="protein sequence ID" value="ABL00231.1"/>
    <property type="molecule type" value="Genomic_DNA"/>
</dbReference>
<evidence type="ECO:0000256" key="5">
    <source>
        <dbReference type="ARBA" id="ARBA00022989"/>
    </source>
</evidence>
<evidence type="ECO:0000256" key="7">
    <source>
        <dbReference type="SAM" id="Phobius"/>
    </source>
</evidence>
<keyword evidence="5 7" id="KW-1133">Transmembrane helix</keyword>
<dbReference type="GO" id="GO:0005886">
    <property type="term" value="C:plasma membrane"/>
    <property type="evidence" value="ECO:0007669"/>
    <property type="project" value="UniProtKB-SubCell"/>
</dbReference>
<proteinExistence type="predicted"/>
<dbReference type="InterPro" id="IPR052031">
    <property type="entry name" value="Membrane_Transporter-Flippase"/>
</dbReference>
<dbReference type="InterPro" id="IPR002528">
    <property type="entry name" value="MATE_fam"/>
</dbReference>
<protein>
    <submittedName>
        <fullName evidence="8">MATE efflux family protein</fullName>
    </submittedName>
</protein>
<evidence type="ECO:0000313" key="9">
    <source>
        <dbReference type="Proteomes" id="UP000006732"/>
    </source>
</evidence>
<name>A1ASB0_PELPD</name>
<keyword evidence="2" id="KW-0813">Transport</keyword>
<dbReference type="GO" id="GO:0042910">
    <property type="term" value="F:xenobiotic transmembrane transporter activity"/>
    <property type="evidence" value="ECO:0007669"/>
    <property type="project" value="InterPro"/>
</dbReference>
<feature type="transmembrane region" description="Helical" evidence="7">
    <location>
        <begin position="27"/>
        <end position="48"/>
    </location>
</feature>
<feature type="transmembrane region" description="Helical" evidence="7">
    <location>
        <begin position="258"/>
        <end position="283"/>
    </location>
</feature>
<feature type="transmembrane region" description="Helical" evidence="7">
    <location>
        <begin position="344"/>
        <end position="366"/>
    </location>
</feature>
<keyword evidence="3" id="KW-1003">Cell membrane</keyword>
<dbReference type="HOGENOM" id="CLU_012893_0_1_7"/>
<evidence type="ECO:0000256" key="4">
    <source>
        <dbReference type="ARBA" id="ARBA00022692"/>
    </source>
</evidence>
<organism evidence="8 9">
    <name type="scientific">Pelobacter propionicus (strain DSM 2379 / NBRC 103807 / OttBd1)</name>
    <dbReference type="NCBI Taxonomy" id="338966"/>
    <lineage>
        <taxon>Bacteria</taxon>
        <taxon>Pseudomonadati</taxon>
        <taxon>Thermodesulfobacteriota</taxon>
        <taxon>Desulfuromonadia</taxon>
        <taxon>Desulfuromonadales</taxon>
        <taxon>Desulfuromonadaceae</taxon>
        <taxon>Pelobacter</taxon>
    </lineage>
</organism>
<feature type="transmembrane region" description="Helical" evidence="7">
    <location>
        <begin position="412"/>
        <end position="433"/>
    </location>
</feature>